<keyword evidence="2" id="KW-0813">Transport</keyword>
<feature type="transmembrane region" description="Helical" evidence="8">
    <location>
        <begin position="106"/>
        <end position="131"/>
    </location>
</feature>
<feature type="transmembrane region" description="Helical" evidence="8">
    <location>
        <begin position="323"/>
        <end position="348"/>
    </location>
</feature>
<name>A0ABT4U7R8_9ACTN</name>
<evidence type="ECO:0000256" key="4">
    <source>
        <dbReference type="ARBA" id="ARBA00022989"/>
    </source>
</evidence>
<dbReference type="InterPro" id="IPR006153">
    <property type="entry name" value="Cation/H_exchanger_TM"/>
</dbReference>
<keyword evidence="11" id="KW-1185">Reference proteome</keyword>
<gene>
    <name evidence="10" type="ORF">O4J56_20300</name>
</gene>
<evidence type="ECO:0000256" key="6">
    <source>
        <dbReference type="ARBA" id="ARBA00023136"/>
    </source>
</evidence>
<dbReference type="InterPro" id="IPR050794">
    <property type="entry name" value="CPA2_transporter"/>
</dbReference>
<sequence>MTAVLAALPPAVPVSPAAHLLAAVAVVLAAAHGLGALARRLGQPAVVGEITAGLLLGPAALAAGLPAPVSGEAAGPLGLAAQLGLVCFMMLLGWELDPVGTRRPSGVGAVAAGSALVPLVCGAALAVPLYADLAGPDASRPVFSLFLGVALAVTAVPVLARMLAGSGRAGGRTERLALLSAVVIDALSWAVLALVLALAGAGTALGAAWPAVLAAVFTALMAGAVRPLLSAVFTALDRAGAPDASFAAIAVAGAVAAGAATEAIGVHAAFGAFLFGAVLPRRGPGAGRGAAPIRAFASAALLPIYFATVGMSASFGALGAHGWAVPAAVLAVALGSKFAGTAAGARLAGLPRGEAARLGVLMNCRGLTELIVADLGLRAGIISADLFTVLVVVALATTAMTGPLLRLQDALERRRRPPFPPDRPQHREVTP</sequence>
<dbReference type="PANTHER" id="PTHR32468">
    <property type="entry name" value="CATION/H + ANTIPORTER"/>
    <property type="match status" value="1"/>
</dbReference>
<comment type="subcellular location">
    <subcellularLocation>
        <location evidence="1">Membrane</location>
        <topology evidence="1">Multi-pass membrane protein</topology>
    </subcellularLocation>
</comment>
<feature type="region of interest" description="Disordered" evidence="7">
    <location>
        <begin position="412"/>
        <end position="431"/>
    </location>
</feature>
<evidence type="ECO:0000256" key="2">
    <source>
        <dbReference type="ARBA" id="ARBA00022448"/>
    </source>
</evidence>
<reference evidence="10 11" key="1">
    <citation type="submission" date="2023-01" db="EMBL/GenBank/DDBJ databases">
        <title>Draft genome sequence of Nocardiopsis sp. RSe5-2 isolated from halophytes.</title>
        <authorList>
            <person name="Duangmal K."/>
            <person name="Chantavorakit T."/>
        </authorList>
    </citation>
    <scope>NUCLEOTIDE SEQUENCE [LARGE SCALE GENOMIC DNA]</scope>
    <source>
        <strain evidence="10 11">RSe5-2</strain>
    </source>
</reference>
<evidence type="ECO:0000256" key="3">
    <source>
        <dbReference type="ARBA" id="ARBA00022692"/>
    </source>
</evidence>
<protein>
    <submittedName>
        <fullName evidence="10">Cation:proton antiporter</fullName>
    </submittedName>
</protein>
<keyword evidence="5" id="KW-0406">Ion transport</keyword>
<feature type="transmembrane region" description="Helical" evidence="8">
    <location>
        <begin position="73"/>
        <end position="94"/>
    </location>
</feature>
<feature type="transmembrane region" description="Helical" evidence="8">
    <location>
        <begin position="207"/>
        <end position="229"/>
    </location>
</feature>
<feature type="transmembrane region" description="Helical" evidence="8">
    <location>
        <begin position="45"/>
        <end position="67"/>
    </location>
</feature>
<evidence type="ECO:0000313" key="11">
    <source>
        <dbReference type="Proteomes" id="UP001527866"/>
    </source>
</evidence>
<comment type="caution">
    <text evidence="10">The sequence shown here is derived from an EMBL/GenBank/DDBJ whole genome shotgun (WGS) entry which is preliminary data.</text>
</comment>
<evidence type="ECO:0000313" key="10">
    <source>
        <dbReference type="EMBL" id="MDA2812998.1"/>
    </source>
</evidence>
<feature type="transmembrane region" description="Helical" evidence="8">
    <location>
        <begin position="20"/>
        <end position="38"/>
    </location>
</feature>
<feature type="transmembrane region" description="Helical" evidence="8">
    <location>
        <begin position="176"/>
        <end position="201"/>
    </location>
</feature>
<organism evidence="10 11">
    <name type="scientific">Nocardiopsis endophytica</name>
    <dbReference type="NCBI Taxonomy" id="3018445"/>
    <lineage>
        <taxon>Bacteria</taxon>
        <taxon>Bacillati</taxon>
        <taxon>Actinomycetota</taxon>
        <taxon>Actinomycetes</taxon>
        <taxon>Streptosporangiales</taxon>
        <taxon>Nocardiopsidaceae</taxon>
        <taxon>Nocardiopsis</taxon>
    </lineage>
</organism>
<evidence type="ECO:0000256" key="1">
    <source>
        <dbReference type="ARBA" id="ARBA00004141"/>
    </source>
</evidence>
<feature type="transmembrane region" description="Helical" evidence="8">
    <location>
        <begin position="143"/>
        <end position="164"/>
    </location>
</feature>
<keyword evidence="6 8" id="KW-0472">Membrane</keyword>
<evidence type="ECO:0000256" key="5">
    <source>
        <dbReference type="ARBA" id="ARBA00023065"/>
    </source>
</evidence>
<dbReference type="RefSeq" id="WP_270687771.1">
    <property type="nucleotide sequence ID" value="NZ_JAQFWQ010000064.1"/>
</dbReference>
<dbReference type="Gene3D" id="1.20.1530.20">
    <property type="match status" value="1"/>
</dbReference>
<evidence type="ECO:0000259" key="9">
    <source>
        <dbReference type="Pfam" id="PF00999"/>
    </source>
</evidence>
<proteinExistence type="predicted"/>
<evidence type="ECO:0000256" key="7">
    <source>
        <dbReference type="SAM" id="MobiDB-lite"/>
    </source>
</evidence>
<feature type="transmembrane region" description="Helical" evidence="8">
    <location>
        <begin position="295"/>
        <end position="317"/>
    </location>
</feature>
<accession>A0ABT4U7R8</accession>
<feature type="domain" description="Cation/H+ exchanger transmembrane" evidence="9">
    <location>
        <begin position="30"/>
        <end position="405"/>
    </location>
</feature>
<dbReference type="EMBL" id="JAQFWQ010000064">
    <property type="protein sequence ID" value="MDA2812998.1"/>
    <property type="molecule type" value="Genomic_DNA"/>
</dbReference>
<dbReference type="Proteomes" id="UP001527866">
    <property type="component" value="Unassembled WGS sequence"/>
</dbReference>
<dbReference type="InterPro" id="IPR038770">
    <property type="entry name" value="Na+/solute_symporter_sf"/>
</dbReference>
<keyword evidence="4 8" id="KW-1133">Transmembrane helix</keyword>
<feature type="transmembrane region" description="Helical" evidence="8">
    <location>
        <begin position="387"/>
        <end position="407"/>
    </location>
</feature>
<dbReference type="Pfam" id="PF00999">
    <property type="entry name" value="Na_H_Exchanger"/>
    <property type="match status" value="1"/>
</dbReference>
<evidence type="ECO:0000256" key="8">
    <source>
        <dbReference type="SAM" id="Phobius"/>
    </source>
</evidence>
<dbReference type="PANTHER" id="PTHR32468:SF0">
    <property type="entry name" value="K(+)_H(+) ANTIPORTER 1"/>
    <property type="match status" value="1"/>
</dbReference>
<keyword evidence="3 8" id="KW-0812">Transmembrane</keyword>